<evidence type="ECO:0000256" key="6">
    <source>
        <dbReference type="SAM" id="MobiDB-lite"/>
    </source>
</evidence>
<evidence type="ECO:0000313" key="12">
    <source>
        <dbReference type="Proteomes" id="UP001642464"/>
    </source>
</evidence>
<dbReference type="NCBIfam" id="TIGR01760">
    <property type="entry name" value="tape_meas_TP901"/>
    <property type="match status" value="1"/>
</dbReference>
<feature type="region of interest" description="Disordered" evidence="6">
    <location>
        <begin position="553"/>
        <end position="589"/>
    </location>
</feature>
<feature type="domain" description="Tyr recombinase" evidence="10">
    <location>
        <begin position="586"/>
        <end position="769"/>
    </location>
</feature>
<dbReference type="EMBL" id="CAXAMM010042698">
    <property type="protein sequence ID" value="CAK9106307.1"/>
    <property type="molecule type" value="Genomic_DNA"/>
</dbReference>
<dbReference type="PROSITE" id="PS51898">
    <property type="entry name" value="TYR_RECOMBINASE"/>
    <property type="match status" value="2"/>
</dbReference>
<dbReference type="InterPro" id="IPR027417">
    <property type="entry name" value="P-loop_NTPase"/>
</dbReference>
<dbReference type="Proteomes" id="UP001642464">
    <property type="component" value="Unassembled WGS sequence"/>
</dbReference>
<reference evidence="11 12" key="1">
    <citation type="submission" date="2024-02" db="EMBL/GenBank/DDBJ databases">
        <authorList>
            <person name="Chen Y."/>
            <person name="Shah S."/>
            <person name="Dougan E. K."/>
            <person name="Thang M."/>
            <person name="Chan C."/>
        </authorList>
    </citation>
    <scope>NUCLEOTIDE SEQUENCE [LARGE SCALE GENOMIC DNA]</scope>
</reference>
<evidence type="ECO:0000313" key="11">
    <source>
        <dbReference type="EMBL" id="CAK9106307.1"/>
    </source>
</evidence>
<dbReference type="SMART" id="SM00530">
    <property type="entry name" value="HTH_XRE"/>
    <property type="match status" value="1"/>
</dbReference>
<dbReference type="Pfam" id="PF01381">
    <property type="entry name" value="HTH_3"/>
    <property type="match status" value="1"/>
</dbReference>
<dbReference type="CDD" id="cd00093">
    <property type="entry name" value="HTH_XRE"/>
    <property type="match status" value="1"/>
</dbReference>
<evidence type="ECO:0000259" key="8">
    <source>
        <dbReference type="PROSITE" id="PS50943"/>
    </source>
</evidence>
<dbReference type="Gene3D" id="3.40.50.300">
    <property type="entry name" value="P-loop containing nucleotide triphosphate hydrolases"/>
    <property type="match status" value="2"/>
</dbReference>
<feature type="domain" description="Tyr recombinase" evidence="10">
    <location>
        <begin position="1582"/>
        <end position="1756"/>
    </location>
</feature>
<dbReference type="Pfam" id="PF03354">
    <property type="entry name" value="TerL_ATPase"/>
    <property type="match status" value="1"/>
</dbReference>
<feature type="coiled-coil region" evidence="5">
    <location>
        <begin position="2855"/>
        <end position="2964"/>
    </location>
</feature>
<dbReference type="Pfam" id="PF19263">
    <property type="entry name" value="DUF5906"/>
    <property type="match status" value="1"/>
</dbReference>
<keyword evidence="12" id="KW-1185">Reference proteome</keyword>
<dbReference type="NCBIfam" id="TIGR01613">
    <property type="entry name" value="primase_Cterm"/>
    <property type="match status" value="1"/>
</dbReference>
<evidence type="ECO:0000256" key="2">
    <source>
        <dbReference type="ARBA" id="ARBA00022801"/>
    </source>
</evidence>
<evidence type="ECO:0000256" key="3">
    <source>
        <dbReference type="ARBA" id="ARBA00022840"/>
    </source>
</evidence>
<keyword evidence="4" id="KW-0233">DNA recombination</keyword>
<keyword evidence="7" id="KW-1133">Transmembrane helix</keyword>
<proteinExistence type="predicted"/>
<sequence>DGWKPPAELVQRRSYASTDLGNADRFIDQHGDDILYCAKWKSWIVWDGQRWKEDDTLAIEQRAQETARNIYRECADIVDDGARNDLAKWAKASQARNRIEAMVSLSRSRVPASPDDFDTHDFLLCCPNGTVDLKTGRMREHRREDRIMKQCPTRYVHDAKAPRFEAFLRKILGGDEELFQFMIRFFGYCLTASMTEQCLTFFYGEGANGKSTLIETVSSVVGSDHFGSAAQTLILAGSEKRHSTELADIRGMRMLAVPEVEEGTRLGQVNAKLITGGDRVKARKMHKDNEEFKPTCKVVILANDLPVIRSGDSAMWRRVIVVPFNVRFWNPDNDETGPDDLRCNKDLPQVLARESEGILATLVRGCIEWQRDGLQIPKSARIATKQYREEMDILGMFIDECCTIGEDKRVKASAMLERLNDWLKGIRHERQYNHTSLGKEMANRNALSHGVHSFLATGRFPPGTEHIADDVASMRQQLEQATADAYGEVSITRAALIQSIGRHETVARLYDHYLSTRDNDLTTDQRLKILSELSRATDKRDAAIEKLGLDRDQRASGPDWSRLTIPGTKGGGGQMSTSPANKGKKLPPEPLTSDEVVSLMKSCSNRAPPGIRNRALIAVLYRGGLRCKEALSIFPKDIDFDAGTVRVLTGKGQKSRLVGLDPEALAILSRWMDRRRDHGINGRSPVFCTLKGEPLKSQYIRNLLPRLAKKAGIEKRVHAHGLRHTHAFELANEATPLHVIQAQLGHSSLATTDRYIRHLNPQQVVSAMQSRQCCESAGGGSFWSETSKRSYNMEVMKMTETSNWTARFRNAWDTVNNPTGPLQRVGIPDDATPKQLADAWRHAIGPFDPQRIVLSYRETVRSTIENTVSDLHTAIIERVTSSDDEAGLVIAKDFGTSTGLLTSPADFEAPEHMVYAPLSALPEGHWLRSVLQPEECWRSSTHGPALVLGPPIAGTRSPHPFYLVEAVVSTTELHASHQREQARQHKLSEQRREEANRKAIEADPRTRMTKLERENAELRQRLEDLEAKAFREDLIVDGGNGIARLGEIIEPWQAADFAACDPGWTLATGRPVEGAKQRAYLERPRGHSKTSDLAVMVSWVLAFAPKILRGYAAAADRDQARLIKDAIAKLIRVNPWLGDVLEVQNFVVKNIATNHPGQGSTLEILSCDVGSSYGLLPDFLIADELTHWGGDGAMWHSLISSAAKRPTCMVVVISNAGTGKGDSWQWTLRETARTSDDWHFSRLDGPHASWITPAILEEQQLILPGSVYKRLWLNEWVSGGDALDGTDIEACITLNAPQAKAEAGWSYLAALDLGVKRDHSALVVIGANHETNRLRLAESKSWRPPPGGEIDLDGVRHAVADAHRRYKLTACDYDPHQAALMAQQLTKSGVPMREFSMAGRNQVIMASTLLEVFRSRRIDLYRDPDLIRDLLRLNIESRSYGWKLSSPRGVDGHADRAIALAIGLPGAVDLCAQQPIDLNEWLAALYDTSELAASTASKLRYHLARWERHSSDPPVAEIDEETLADFRKRCIDAGLSAASINTCWGDVRTILRRLGPRETGNPRGLGLLDRIPWMRPVKGKRGRPRRLSLDDLARVYVFASRAEFPRRRVPPCDWWRCLIVLAYTTGLRKGDLLRIDAADVNLEGGTLWFEASKTGKADEWPLHPVAVDHIRRIIQPAGRLFAGMQPTGGRFYQHFHAIQDAAGVERFGLHDIRRTAASEIERIRHGLGPVFLQHAPRGVSGRYYLNPTEELREAVESMRLPSGFKAGPKMAARAEAKAAEPLRIRAAEWHAPMRPDPADWDFDHGAFRFRGVWFRLSGKRLELLKHLVEAGTPVPCDDVQRIIGTSNPSTAQAAISGLRQRLRDALGMASNRDPLPCVEAGSGGAWTLHVPPDVKPIEPPPIPRTGPRRPVSNIEPQQLREARKRAGLSQGAVAAAVGVSLTHVSLWERGQTPIHADHAERLHEGVWHFLEEIAVDPCCETYAHIRSLDTSPAPADLSPVTKQIAEQHSATDGRLIEGRTLDSLTEWAASQLNCEHQRSMLDLAAAQVRFDSKPQTRAVAWYCTRSPEHASFSADGTGSHGAIHGCDLQPSWFTKMRYLACQIFCRLVDRSFALAASVVDWIYGFLVDFYTCVVASARRPTWRIVPVIQPNLIDGLHSPQTTFQLLIPSIAAFGAVATELFNERSAESRLAVFFVLTIPSIAMLALLLGTGKTENGRLLHVFDPFTIRVGKLGMIILVALSASSIFLYAIEKASTVFVGRLDDLVSNLEIERAKRTKQLELNAKLQLPEGEQFLASELAGMQRSDLPNGPFYSDVVFFDEAGRVRGDFTVRIENLNRFTVDKDERLLFVIKVRTVGDGNAEESMLDFAKDVREHTPALNTGRPVPSHSHEIKAFFNANAADFLKGASAFIRGTQAIGNEASKVADRAGTALNRVGIAATGIAASAIRSFASFESTMQRAGAVTQTLGTRDFTRLEAEARRMGETTVYSAAQAAQAIEQMGLAGLSTTEIVGALPGALQLASAAQVSIAQASDVAAKTMRAYGAEAEDLTHINNVLVGTFTSANTNLVQLAEALKPVAPVAKAVGLSLTGTAAVIAKLSDAGFQGSIAGTALRNILSRLAGAVPEATSRLRELGIETRDSATGGMRDFFEILKDIEEQGLSESDILQVFGARGGPQMLALLEVGTEQLEEFAKQLDANGDIAQRISDANLSTLSGQFMLLRSAVESVQIELGKSLKPAVQDLFAFVQENREALVDAAAAFARFADDVIRFVIAHPRIAAGFAAFQTGVMLGLPALLIQCGRAMMAVSAVASAIAAVARATKGSGAALHGSLLTFTIAAIPFIALGVVKLANWFFGFNEAQKKSAELSKKLEERTDKATRELLREAQRLTGNDRRSFVAEELERAEKDRAGIKAAIKSQKKRLREVSTLYNTTLGTASLKAEQQALAELEAHLAAMDRRVEQLQTVLEGTPEETPAPQPATPATPPPAPAQPTDDRDAIEAAIRQATLGDASELATFIGNGATGEQLQQLLEAQGTDATTARRAADMVGDGAGTQEQVDQLALRIKQLIDDAERTAAAEAEQQLTIQQGLEQQRDTAAEITAAFDTLDSGTVADLRAQMREVFTSFKSGGLTAAEFADRMERLHAATTNAVEAAKAKEEREQRQRILAGDFSGLDRQQALEDRAFDYRMQQFNSEVDTAFRELTGAIEPASESIDGLGESLDGFGERLRLATGEEAQKALKGVLGFLGSSDGMRATILNQISLLQQSLRIASTTERRSELVEAIEALNAQLAGLDRGPTFQSIEGAFAPRDPGLRGGGTIDIELPITSITQDSLRMVTDAL</sequence>
<evidence type="ECO:0000256" key="4">
    <source>
        <dbReference type="ARBA" id="ARBA00023172"/>
    </source>
</evidence>
<dbReference type="InterPro" id="IPR010090">
    <property type="entry name" value="Phage_tape_meas"/>
</dbReference>
<dbReference type="PANTHER" id="PTHR35372">
    <property type="entry name" value="ATP BINDING PROTEIN-RELATED"/>
    <property type="match status" value="1"/>
</dbReference>
<dbReference type="Gene3D" id="1.10.443.10">
    <property type="entry name" value="Intergrase catalytic core"/>
    <property type="match status" value="2"/>
</dbReference>
<evidence type="ECO:0000259" key="10">
    <source>
        <dbReference type="PROSITE" id="PS51898"/>
    </source>
</evidence>
<feature type="domain" description="SF3 helicase" evidence="9">
    <location>
        <begin position="177"/>
        <end position="337"/>
    </location>
</feature>
<dbReference type="Pfam" id="PF08706">
    <property type="entry name" value="D5_N"/>
    <property type="match status" value="1"/>
</dbReference>
<comment type="caution">
    <text evidence="11">The sequence shown here is derived from an EMBL/GenBank/DDBJ whole genome shotgun (WGS) entry which is preliminary data.</text>
</comment>
<keyword evidence="7" id="KW-0812">Transmembrane</keyword>
<dbReference type="SUPFAM" id="SSF56349">
    <property type="entry name" value="DNA breaking-rejoining enzymes"/>
    <property type="match status" value="2"/>
</dbReference>
<dbReference type="InterPro" id="IPR051620">
    <property type="entry name" value="ORF904-like_C"/>
</dbReference>
<gene>
    <name evidence="11" type="ORF">SCF082_LOCUS49519</name>
</gene>
<dbReference type="InterPro" id="IPR014015">
    <property type="entry name" value="Helicase_SF3_DNA-vir"/>
</dbReference>
<dbReference type="Gene3D" id="1.10.260.40">
    <property type="entry name" value="lambda repressor-like DNA-binding domains"/>
    <property type="match status" value="1"/>
</dbReference>
<keyword evidence="5" id="KW-0175">Coiled coil</keyword>
<keyword evidence="3" id="KW-0067">ATP-binding</keyword>
<dbReference type="InterPro" id="IPR010982">
    <property type="entry name" value="Lambda_DNA-bd_dom_sf"/>
</dbReference>
<dbReference type="Gene3D" id="3.30.420.240">
    <property type="match status" value="1"/>
</dbReference>
<dbReference type="SMART" id="SM00885">
    <property type="entry name" value="D5_N"/>
    <property type="match status" value="1"/>
</dbReference>
<evidence type="ECO:0000256" key="7">
    <source>
        <dbReference type="SAM" id="Phobius"/>
    </source>
</evidence>
<organism evidence="11 12">
    <name type="scientific">Durusdinium trenchii</name>
    <dbReference type="NCBI Taxonomy" id="1381693"/>
    <lineage>
        <taxon>Eukaryota</taxon>
        <taxon>Sar</taxon>
        <taxon>Alveolata</taxon>
        <taxon>Dinophyceae</taxon>
        <taxon>Suessiales</taxon>
        <taxon>Symbiodiniaceae</taxon>
        <taxon>Durusdinium</taxon>
    </lineage>
</organism>
<dbReference type="PANTHER" id="PTHR35372:SF2">
    <property type="entry name" value="SF3 HELICASE DOMAIN-CONTAINING PROTEIN"/>
    <property type="match status" value="1"/>
</dbReference>
<accession>A0ABP0S1V1</accession>
<feature type="compositionally biased region" description="Pro residues" evidence="6">
    <location>
        <begin position="2972"/>
        <end position="2988"/>
    </location>
</feature>
<dbReference type="InterPro" id="IPR011010">
    <property type="entry name" value="DNA_brk_join_enz"/>
</dbReference>
<dbReference type="InterPro" id="IPR045455">
    <property type="entry name" value="NrS-1_pol-like_helicase"/>
</dbReference>
<dbReference type="InterPro" id="IPR014818">
    <property type="entry name" value="Phage/plasmid_primase_P4_C"/>
</dbReference>
<feature type="transmembrane region" description="Helical" evidence="7">
    <location>
        <begin position="2229"/>
        <end position="2250"/>
    </location>
</feature>
<keyword evidence="1" id="KW-0547">Nucleotide-binding</keyword>
<dbReference type="InterPro" id="IPR001387">
    <property type="entry name" value="Cro/C1-type_HTH"/>
</dbReference>
<dbReference type="PROSITE" id="PS51206">
    <property type="entry name" value="SF3_HELICASE_1"/>
    <property type="match status" value="1"/>
</dbReference>
<feature type="non-terminal residue" evidence="11">
    <location>
        <position position="1"/>
    </location>
</feature>
<protein>
    <submittedName>
        <fullName evidence="11">Tape measure protein (TMP)</fullName>
    </submittedName>
</protein>
<feature type="region of interest" description="Disordered" evidence="6">
    <location>
        <begin position="2968"/>
        <end position="2992"/>
    </location>
</feature>
<dbReference type="InterPro" id="IPR013762">
    <property type="entry name" value="Integrase-like_cat_sf"/>
</dbReference>
<keyword evidence="2" id="KW-0378">Hydrolase</keyword>
<feature type="transmembrane region" description="Helical" evidence="7">
    <location>
        <begin position="2830"/>
        <end position="2853"/>
    </location>
</feature>
<feature type="transmembrane region" description="Helical" evidence="7">
    <location>
        <begin position="2190"/>
        <end position="2209"/>
    </location>
</feature>
<evidence type="ECO:0000256" key="5">
    <source>
        <dbReference type="SAM" id="Coils"/>
    </source>
</evidence>
<evidence type="ECO:0000259" key="9">
    <source>
        <dbReference type="PROSITE" id="PS51206"/>
    </source>
</evidence>
<name>A0ABP0S1V1_9DINO</name>
<feature type="transmembrane region" description="Helical" evidence="7">
    <location>
        <begin position="2776"/>
        <end position="2795"/>
    </location>
</feature>
<dbReference type="InterPro" id="IPR006500">
    <property type="entry name" value="Helicase_put_C_phage/plasmid"/>
</dbReference>
<feature type="non-terminal residue" evidence="11">
    <location>
        <position position="3339"/>
    </location>
</feature>
<evidence type="ECO:0000256" key="1">
    <source>
        <dbReference type="ARBA" id="ARBA00022741"/>
    </source>
</evidence>
<dbReference type="Pfam" id="PF10145">
    <property type="entry name" value="PhageMin_Tail"/>
    <property type="match status" value="1"/>
</dbReference>
<feature type="region of interest" description="Disordered" evidence="6">
    <location>
        <begin position="975"/>
        <end position="997"/>
    </location>
</feature>
<dbReference type="SUPFAM" id="SSF47413">
    <property type="entry name" value="lambda repressor-like DNA-binding domains"/>
    <property type="match status" value="1"/>
</dbReference>
<dbReference type="InterPro" id="IPR002104">
    <property type="entry name" value="Integrase_catalytic"/>
</dbReference>
<dbReference type="InterPro" id="IPR046461">
    <property type="entry name" value="TerL_ATPase"/>
</dbReference>
<keyword evidence="7" id="KW-0472">Membrane</keyword>
<dbReference type="Pfam" id="PF00589">
    <property type="entry name" value="Phage_integrase"/>
    <property type="match status" value="2"/>
</dbReference>
<feature type="domain" description="HTH cro/C1-type" evidence="8">
    <location>
        <begin position="1919"/>
        <end position="1962"/>
    </location>
</feature>
<dbReference type="PROSITE" id="PS50943">
    <property type="entry name" value="HTH_CROC1"/>
    <property type="match status" value="1"/>
</dbReference>
<dbReference type="SUPFAM" id="SSF52540">
    <property type="entry name" value="P-loop containing nucleoside triphosphate hydrolases"/>
    <property type="match status" value="1"/>
</dbReference>